<dbReference type="Proteomes" id="UP001152795">
    <property type="component" value="Unassembled WGS sequence"/>
</dbReference>
<dbReference type="EMBL" id="CACRXK020001755">
    <property type="protein sequence ID" value="CAB3990926.1"/>
    <property type="molecule type" value="Genomic_DNA"/>
</dbReference>
<dbReference type="AlphaFoldDB" id="A0A6S7GN68"/>
<evidence type="ECO:0000313" key="2">
    <source>
        <dbReference type="Proteomes" id="UP001152795"/>
    </source>
</evidence>
<dbReference type="OrthoDB" id="5983751at2759"/>
<comment type="caution">
    <text evidence="1">The sequence shown here is derived from an EMBL/GenBank/DDBJ whole genome shotgun (WGS) entry which is preliminary data.</text>
</comment>
<reference evidence="1" key="1">
    <citation type="submission" date="2020-04" db="EMBL/GenBank/DDBJ databases">
        <authorList>
            <person name="Alioto T."/>
            <person name="Alioto T."/>
            <person name="Gomez Garrido J."/>
        </authorList>
    </citation>
    <scope>NUCLEOTIDE SEQUENCE</scope>
    <source>
        <strain evidence="1">A484AB</strain>
    </source>
</reference>
<protein>
    <submittedName>
        <fullName evidence="1">Uncharacterized protein</fullName>
    </submittedName>
</protein>
<keyword evidence="2" id="KW-1185">Reference proteome</keyword>
<gene>
    <name evidence="1" type="ORF">PACLA_8A078594</name>
</gene>
<sequence length="525" mass="59677">MILEELFGSFVSLLSSLTIRTPAISRENLQREYTLIFEGNPERDEVYDGLIHREYEQETPTDSPYYEEDVSVSVQANEQPGRNFCESFLRSFKANIGLIIVAVFILGLLTIAVVLVDLKTTDACVEWVLHKNLTIPTSVEILQTVGVGAALLPLFIWFPVCIAMLWGFKEFRNNYLLRLFLSQLVIGSITCVYRIYIAGKVAPTNVDYNKYRLPGSALFILSIPCGAYLVARKFKKINPATSYGVLRISVILSFAFLGSCLLSFTYGYIIIKYFKETKGKIKKAVIAALTPGLFLPLTAVAKYLVLRKSSEIISPDRAYVLCYFLRGGMIILYRTMQSGFQNIWLFIGLSLLHGVSNVLSKGTLNIRIKIWTFIIRCYNGTCCGPRLEVQSLNSPRIRRFNADLEIQNILFEYTTIILSQVYLASFIVMSFDVPVWQVIKGSLIRIAISMAIDFAFNIISGFIQIHYYDIPMQNVWMKYWLRHVFANAFIMICMVAYFGTSLVSVFSGLQNILKEYKLRNCTSVF</sequence>
<name>A0A6S7GN68_PARCT</name>
<accession>A0A6S7GN68</accession>
<organism evidence="1 2">
    <name type="scientific">Paramuricea clavata</name>
    <name type="common">Red gorgonian</name>
    <name type="synonym">Violescent sea-whip</name>
    <dbReference type="NCBI Taxonomy" id="317549"/>
    <lineage>
        <taxon>Eukaryota</taxon>
        <taxon>Metazoa</taxon>
        <taxon>Cnidaria</taxon>
        <taxon>Anthozoa</taxon>
        <taxon>Octocorallia</taxon>
        <taxon>Malacalcyonacea</taxon>
        <taxon>Plexauridae</taxon>
        <taxon>Paramuricea</taxon>
    </lineage>
</organism>
<proteinExistence type="predicted"/>
<evidence type="ECO:0000313" key="1">
    <source>
        <dbReference type="EMBL" id="CAB3990926.1"/>
    </source>
</evidence>